<dbReference type="PANTHER" id="PTHR18949">
    <property type="entry name" value="CALDESMON"/>
    <property type="match status" value="1"/>
</dbReference>
<evidence type="ECO:0000313" key="3">
    <source>
        <dbReference type="Proteomes" id="UP000288216"/>
    </source>
</evidence>
<name>A0A401PAD1_SCYTO</name>
<proteinExistence type="predicted"/>
<protein>
    <submittedName>
        <fullName evidence="2">Uncharacterized protein</fullName>
    </submittedName>
</protein>
<keyword evidence="3" id="KW-1185">Reference proteome</keyword>
<comment type="caution">
    <text evidence="2">The sequence shown here is derived from an EMBL/GenBank/DDBJ whole genome shotgun (WGS) entry which is preliminary data.</text>
</comment>
<reference evidence="2 3" key="1">
    <citation type="journal article" date="2018" name="Nat. Ecol. Evol.">
        <title>Shark genomes provide insights into elasmobranch evolution and the origin of vertebrates.</title>
        <authorList>
            <person name="Hara Y"/>
            <person name="Yamaguchi K"/>
            <person name="Onimaru K"/>
            <person name="Kadota M"/>
            <person name="Koyanagi M"/>
            <person name="Keeley SD"/>
            <person name="Tatsumi K"/>
            <person name="Tanaka K"/>
            <person name="Motone F"/>
            <person name="Kageyama Y"/>
            <person name="Nozu R"/>
            <person name="Adachi N"/>
            <person name="Nishimura O"/>
            <person name="Nakagawa R"/>
            <person name="Tanegashima C"/>
            <person name="Kiyatake I"/>
            <person name="Matsumoto R"/>
            <person name="Murakumo K"/>
            <person name="Nishida K"/>
            <person name="Terakita A"/>
            <person name="Kuratani S"/>
            <person name="Sato K"/>
            <person name="Hyodo S Kuraku.S."/>
        </authorList>
    </citation>
    <scope>NUCLEOTIDE SEQUENCE [LARGE SCALE GENOMIC DNA]</scope>
</reference>
<gene>
    <name evidence="2" type="ORF">scyTo_0001208</name>
</gene>
<feature type="region of interest" description="Disordered" evidence="1">
    <location>
        <begin position="297"/>
        <end position="412"/>
    </location>
</feature>
<dbReference type="OMA" id="MECERVS"/>
<dbReference type="Proteomes" id="UP000288216">
    <property type="component" value="Unassembled WGS sequence"/>
</dbReference>
<evidence type="ECO:0000313" key="2">
    <source>
        <dbReference type="EMBL" id="GCB70121.1"/>
    </source>
</evidence>
<dbReference type="PANTHER" id="PTHR18949:SF1">
    <property type="entry name" value="LYMPHOCYTE-SPECIFIC PROTEIN 1"/>
    <property type="match status" value="1"/>
</dbReference>
<dbReference type="GO" id="GO:0003779">
    <property type="term" value="F:actin binding"/>
    <property type="evidence" value="ECO:0007669"/>
    <property type="project" value="UniProtKB-ARBA"/>
</dbReference>
<organism evidence="2 3">
    <name type="scientific">Scyliorhinus torazame</name>
    <name type="common">Cloudy catshark</name>
    <name type="synonym">Catulus torazame</name>
    <dbReference type="NCBI Taxonomy" id="75743"/>
    <lineage>
        <taxon>Eukaryota</taxon>
        <taxon>Metazoa</taxon>
        <taxon>Chordata</taxon>
        <taxon>Craniata</taxon>
        <taxon>Vertebrata</taxon>
        <taxon>Chondrichthyes</taxon>
        <taxon>Elasmobranchii</taxon>
        <taxon>Galeomorphii</taxon>
        <taxon>Galeoidea</taxon>
        <taxon>Carcharhiniformes</taxon>
        <taxon>Scyliorhinidae</taxon>
        <taxon>Scyliorhinus</taxon>
    </lineage>
</organism>
<feature type="compositionally biased region" description="Polar residues" evidence="1">
    <location>
        <begin position="68"/>
        <end position="86"/>
    </location>
</feature>
<evidence type="ECO:0000256" key="1">
    <source>
        <dbReference type="SAM" id="MobiDB-lite"/>
    </source>
</evidence>
<feature type="compositionally biased region" description="Basic and acidic residues" evidence="1">
    <location>
        <begin position="154"/>
        <end position="171"/>
    </location>
</feature>
<dbReference type="OrthoDB" id="9947942at2759"/>
<accession>A0A401PAD1</accession>
<dbReference type="AlphaFoldDB" id="A0A401PAD1"/>
<feature type="region of interest" description="Disordered" evidence="1">
    <location>
        <begin position="624"/>
        <end position="646"/>
    </location>
</feature>
<feature type="compositionally biased region" description="Basic and acidic residues" evidence="1">
    <location>
        <begin position="97"/>
        <end position="111"/>
    </location>
</feature>
<feature type="compositionally biased region" description="Basic and acidic residues" evidence="1">
    <location>
        <begin position="179"/>
        <end position="234"/>
    </location>
</feature>
<feature type="compositionally biased region" description="Basic and acidic residues" evidence="1">
    <location>
        <begin position="350"/>
        <end position="377"/>
    </location>
</feature>
<dbReference type="STRING" id="75743.A0A401PAD1"/>
<feature type="compositionally biased region" description="Basic and acidic residues" evidence="1">
    <location>
        <begin position="297"/>
        <end position="342"/>
    </location>
</feature>
<dbReference type="EMBL" id="BFAA01000259">
    <property type="protein sequence ID" value="GCB70121.1"/>
    <property type="molecule type" value="Genomic_DNA"/>
</dbReference>
<feature type="compositionally biased region" description="Polar residues" evidence="1">
    <location>
        <begin position="632"/>
        <end position="646"/>
    </location>
</feature>
<feature type="region of interest" description="Disordered" evidence="1">
    <location>
        <begin position="1"/>
        <end position="260"/>
    </location>
</feature>
<dbReference type="Pfam" id="PF02029">
    <property type="entry name" value="Caldesmon"/>
    <property type="match status" value="1"/>
</dbReference>
<dbReference type="InterPro" id="IPR006018">
    <property type="entry name" value="Caldesmon_LSP"/>
</dbReference>
<sequence length="646" mass="75671">MTSAVFRRGSSREGLKNLLRLTAQRSMEDEEEIARERRRRAREEKRDDQDDNGSFTSSTSSTPVFETLTATEENQYDFNCKSANSTLDEDEGFSDWTQRREERRQKRREELGQMEEDHVDESQTGCTYAQRDRKVQEDQEGISVGKLKMWQIEQEERRMLQREQEQEEEKRQHRARERKQRELEEMEKTQKDLDERERLKHLRKESEHQDQEKTGNERRKLVVEKRPKENEIKLSHMTVAWTEHSTYEEENNDSTQDKMAPYHACRTTKTILSEFPEADEEGEFTRLEAGQKLEQIRRSLDEKENQEYERLRQKGHDAELELEELKQRREERRRLREEEEARQQQQEQELQAREEEEKRRMREEREKRRMEAAEKRQKVLSISGSEMEDPFIPLSPKSPTFKKEYDEEMTPETTCLISERTESLNRSLKKSNSVKKSQPITNISKIDERLEQYTSAIENTTKSLRHASLDMPNLPEDVATKKSLWEAGDVAGNSVTKGSPFKETDGLKVGVFDLINQWVCKNPEPSPKTSPSKPTEIMAGDVRSKKNIWENKTDSSTKSHVAKNLPSGARYKFVVTGHGKYEKIAVTDDEHDTNANNQSCEFYAFLLLGNKCTIGFEKDFETSSDGQVHFRSGQNIEGATATQRSS</sequence>